<evidence type="ECO:0000313" key="2">
    <source>
        <dbReference type="EMBL" id="KKL95054.1"/>
    </source>
</evidence>
<keyword evidence="1" id="KW-1133">Transmembrane helix</keyword>
<feature type="transmembrane region" description="Helical" evidence="1">
    <location>
        <begin position="6"/>
        <end position="23"/>
    </location>
</feature>
<evidence type="ECO:0000256" key="1">
    <source>
        <dbReference type="SAM" id="Phobius"/>
    </source>
</evidence>
<dbReference type="EMBL" id="LAZR01018777">
    <property type="protein sequence ID" value="KKL95054.1"/>
    <property type="molecule type" value="Genomic_DNA"/>
</dbReference>
<name>A0A0F9G809_9ZZZZ</name>
<proteinExistence type="predicted"/>
<comment type="caution">
    <text evidence="2">The sequence shown here is derived from an EMBL/GenBank/DDBJ whole genome shotgun (WGS) entry which is preliminary data.</text>
</comment>
<accession>A0A0F9G809</accession>
<keyword evidence="1" id="KW-0812">Transmembrane</keyword>
<sequence>MNNEKLGFVLFFFGLLMLINLNIQQMYTNNINSLWALVMYLLAIVGATIYVFAKEVKEQ</sequence>
<reference evidence="2" key="1">
    <citation type="journal article" date="2015" name="Nature">
        <title>Complex archaea that bridge the gap between prokaryotes and eukaryotes.</title>
        <authorList>
            <person name="Spang A."/>
            <person name="Saw J.H."/>
            <person name="Jorgensen S.L."/>
            <person name="Zaremba-Niedzwiedzka K."/>
            <person name="Martijn J."/>
            <person name="Lind A.E."/>
            <person name="van Eijk R."/>
            <person name="Schleper C."/>
            <person name="Guy L."/>
            <person name="Ettema T.J."/>
        </authorList>
    </citation>
    <scope>NUCLEOTIDE SEQUENCE</scope>
</reference>
<feature type="transmembrane region" description="Helical" evidence="1">
    <location>
        <begin position="35"/>
        <end position="53"/>
    </location>
</feature>
<keyword evidence="1" id="KW-0472">Membrane</keyword>
<protein>
    <submittedName>
        <fullName evidence="2">Uncharacterized protein</fullName>
    </submittedName>
</protein>
<dbReference type="AlphaFoldDB" id="A0A0F9G809"/>
<organism evidence="2">
    <name type="scientific">marine sediment metagenome</name>
    <dbReference type="NCBI Taxonomy" id="412755"/>
    <lineage>
        <taxon>unclassified sequences</taxon>
        <taxon>metagenomes</taxon>
        <taxon>ecological metagenomes</taxon>
    </lineage>
</organism>
<gene>
    <name evidence="2" type="ORF">LCGC14_1858440</name>
</gene>